<reference evidence="1" key="1">
    <citation type="submission" date="2022-09" db="EMBL/GenBank/DDBJ databases">
        <title>Actin cytoskeleton and complex cell architecture in an #Asgard archaeon.</title>
        <authorList>
            <person name="Ponce Toledo R.I."/>
            <person name="Schleper C."/>
            <person name="Rodrigues Oliveira T."/>
            <person name="Wollweber F."/>
            <person name="Xu J."/>
            <person name="Rittmann S."/>
            <person name="Klingl A."/>
            <person name="Pilhofer M."/>
        </authorList>
    </citation>
    <scope>NUCLEOTIDE SEQUENCE</scope>
    <source>
        <strain evidence="1">B-35</strain>
    </source>
</reference>
<organism evidence="1 2">
    <name type="scientific">Candidatus Lokiarchaeum ossiferum</name>
    <dbReference type="NCBI Taxonomy" id="2951803"/>
    <lineage>
        <taxon>Archaea</taxon>
        <taxon>Promethearchaeati</taxon>
        <taxon>Promethearchaeota</taxon>
        <taxon>Promethearchaeia</taxon>
        <taxon>Promethearchaeales</taxon>
        <taxon>Promethearchaeaceae</taxon>
        <taxon>Candidatus Lokiarchaeum</taxon>
    </lineage>
</organism>
<evidence type="ECO:0000313" key="2">
    <source>
        <dbReference type="Proteomes" id="UP001208689"/>
    </source>
</evidence>
<accession>A0ABY6HZ07</accession>
<gene>
    <name evidence="1" type="ORF">NEF87_005037</name>
</gene>
<sequence>MVYYLVYGGGKFGFNAIEKLKSKNKLIVLVDQDPECFISQKYELTPVSIEFVEKFLQNIKKDEKEDSNHLDNILFLVGDIATIAELLRTDPPDIFIPSAPIHVMKDLGIYYLHTHFPSFLIQSVEPTINLLNKPDEMHYFSFNDSEKYLSYAGWNEICPDHCTAPESYCPFHKKKKPITVYKFLKNNVLDDFHLCFNSEQLGAGLGGILGSEIQSFFLKLTQHVNKRIKNSPINVYISTSCNCHGVISKIEIKIS</sequence>
<dbReference type="Proteomes" id="UP001208689">
    <property type="component" value="Chromosome"/>
</dbReference>
<keyword evidence="2" id="KW-1185">Reference proteome</keyword>
<name>A0ABY6HZ07_9ARCH</name>
<evidence type="ECO:0000313" key="1">
    <source>
        <dbReference type="EMBL" id="UYP48752.1"/>
    </source>
</evidence>
<dbReference type="EMBL" id="CP104013">
    <property type="protein sequence ID" value="UYP48752.1"/>
    <property type="molecule type" value="Genomic_DNA"/>
</dbReference>
<protein>
    <submittedName>
        <fullName evidence="1">Uncharacterized protein</fullName>
    </submittedName>
</protein>
<proteinExistence type="predicted"/>